<dbReference type="Proteomes" id="UP000542210">
    <property type="component" value="Unassembled WGS sequence"/>
</dbReference>
<reference evidence="1 2" key="1">
    <citation type="submission" date="2020-08" db="EMBL/GenBank/DDBJ databases">
        <title>Sequencing the genomes of 1000 actinobacteria strains.</title>
        <authorList>
            <person name="Klenk H.-P."/>
        </authorList>
    </citation>
    <scope>NUCLEOTIDE SEQUENCE [LARGE SCALE GENOMIC DNA]</scope>
    <source>
        <strain evidence="1 2">DSM 45784</strain>
    </source>
</reference>
<name>A0A7W7DG11_9ACTN</name>
<gene>
    <name evidence="1" type="ORF">BJ982_006864</name>
</gene>
<comment type="caution">
    <text evidence="1">The sequence shown here is derived from an EMBL/GenBank/DDBJ whole genome shotgun (WGS) entry which is preliminary data.</text>
</comment>
<keyword evidence="2" id="KW-1185">Reference proteome</keyword>
<organism evidence="1 2">
    <name type="scientific">Sphaerisporangium siamense</name>
    <dbReference type="NCBI Taxonomy" id="795645"/>
    <lineage>
        <taxon>Bacteria</taxon>
        <taxon>Bacillati</taxon>
        <taxon>Actinomycetota</taxon>
        <taxon>Actinomycetes</taxon>
        <taxon>Streptosporangiales</taxon>
        <taxon>Streptosporangiaceae</taxon>
        <taxon>Sphaerisporangium</taxon>
    </lineage>
</organism>
<protein>
    <submittedName>
        <fullName evidence="1">Uncharacterized protein</fullName>
    </submittedName>
</protein>
<accession>A0A7W7DG11</accession>
<sequence>MLSVDRQVIARDVLRQSTLLTGIVTILRNENDFVQVRAATEAEAARVFTVEPLRD</sequence>
<evidence type="ECO:0000313" key="2">
    <source>
        <dbReference type="Proteomes" id="UP000542210"/>
    </source>
</evidence>
<dbReference type="AlphaFoldDB" id="A0A7W7DG11"/>
<proteinExistence type="predicted"/>
<dbReference type="EMBL" id="JACHND010000001">
    <property type="protein sequence ID" value="MBB4705320.1"/>
    <property type="molecule type" value="Genomic_DNA"/>
</dbReference>
<evidence type="ECO:0000313" key="1">
    <source>
        <dbReference type="EMBL" id="MBB4705320.1"/>
    </source>
</evidence>